<dbReference type="PATRIC" id="fig|1206767.3.peg.1207"/>
<sequence>MLPGFSLRIANRLLELDRVADAVEAFGEAHGLSAKLRYQIRLVLDELLTNTISYGYADDGEHGIHVGMAEEGGRLRFLLEDDARPFDPLTARIPDVSAPVEERPIGGLGIHLVRTIMDRVAYERVGGLNRLVLEKDI</sequence>
<feature type="domain" description="Histidine kinase/HSP90-like ATPase" evidence="2">
    <location>
        <begin position="13"/>
        <end position="134"/>
    </location>
</feature>
<gene>
    <name evidence="3" type="ORF">B193_1239</name>
</gene>
<dbReference type="PANTHER" id="PTHR35526:SF6">
    <property type="entry name" value="SLR1861 PROTEIN"/>
    <property type="match status" value="1"/>
</dbReference>
<dbReference type="InterPro" id="IPR050267">
    <property type="entry name" value="Anti-sigma-factor_SerPK"/>
</dbReference>
<dbReference type="AlphaFoldDB" id="K6FN76"/>
<dbReference type="CDD" id="cd16936">
    <property type="entry name" value="HATPase_RsbW-like"/>
    <property type="match status" value="1"/>
</dbReference>
<keyword evidence="1" id="KW-0723">Serine/threonine-protein kinase</keyword>
<evidence type="ECO:0000259" key="2">
    <source>
        <dbReference type="Pfam" id="PF13581"/>
    </source>
</evidence>
<comment type="caution">
    <text evidence="3">The sequence shown here is derived from an EMBL/GenBank/DDBJ whole genome shotgun (WGS) entry which is preliminary data.</text>
</comment>
<evidence type="ECO:0000313" key="4">
    <source>
        <dbReference type="Proteomes" id="UP000006272"/>
    </source>
</evidence>
<proteinExistence type="predicted"/>
<dbReference type="EMBL" id="ALAO01000097">
    <property type="protein sequence ID" value="EKO40017.1"/>
    <property type="molecule type" value="Genomic_DNA"/>
</dbReference>
<evidence type="ECO:0000313" key="3">
    <source>
        <dbReference type="EMBL" id="EKO40017.1"/>
    </source>
</evidence>
<reference evidence="3 4" key="1">
    <citation type="submission" date="2012-07" db="EMBL/GenBank/DDBJ databases">
        <title>Draft genome sequence of Desulfovibrio magneticus str. Maddingley MBC34 obtained from a metagenomic sequence of a methanogenic enrichment isolated from coal-seam formation water in Victoria, Australia.</title>
        <authorList>
            <person name="Greenfield P."/>
            <person name="Hendry P."/>
            <person name="Li D."/>
            <person name="Rosewarne C.P."/>
            <person name="Tran-Dinh N."/>
            <person name="Elbourne L.D.H."/>
            <person name="Paulsen I.T."/>
            <person name="Midgley D.J."/>
        </authorList>
    </citation>
    <scope>NUCLEOTIDE SEQUENCE [LARGE SCALE GENOMIC DNA]</scope>
    <source>
        <strain evidence="4">Maddingley MBC34</strain>
    </source>
</reference>
<dbReference type="PANTHER" id="PTHR35526">
    <property type="entry name" value="ANTI-SIGMA-F FACTOR RSBW-RELATED"/>
    <property type="match status" value="1"/>
</dbReference>
<dbReference type="SUPFAM" id="SSF55874">
    <property type="entry name" value="ATPase domain of HSP90 chaperone/DNA topoisomerase II/histidine kinase"/>
    <property type="match status" value="1"/>
</dbReference>
<keyword evidence="3" id="KW-0418">Kinase</keyword>
<dbReference type="InterPro" id="IPR003594">
    <property type="entry name" value="HATPase_dom"/>
</dbReference>
<dbReference type="InterPro" id="IPR036890">
    <property type="entry name" value="HATPase_C_sf"/>
</dbReference>
<name>K6FN76_9BACT</name>
<evidence type="ECO:0000256" key="1">
    <source>
        <dbReference type="ARBA" id="ARBA00022527"/>
    </source>
</evidence>
<keyword evidence="3" id="KW-0808">Transferase</keyword>
<dbReference type="Pfam" id="PF13581">
    <property type="entry name" value="HATPase_c_2"/>
    <property type="match status" value="1"/>
</dbReference>
<dbReference type="Gene3D" id="3.30.565.10">
    <property type="entry name" value="Histidine kinase-like ATPase, C-terminal domain"/>
    <property type="match status" value="1"/>
</dbReference>
<organism evidence="3 4">
    <name type="scientific">Solidesulfovibrio magneticus str. Maddingley MBC34</name>
    <dbReference type="NCBI Taxonomy" id="1206767"/>
    <lineage>
        <taxon>Bacteria</taxon>
        <taxon>Pseudomonadati</taxon>
        <taxon>Thermodesulfobacteriota</taxon>
        <taxon>Desulfovibrionia</taxon>
        <taxon>Desulfovibrionales</taxon>
        <taxon>Desulfovibrionaceae</taxon>
        <taxon>Solidesulfovibrio</taxon>
    </lineage>
</organism>
<accession>K6FN76</accession>
<dbReference type="Proteomes" id="UP000006272">
    <property type="component" value="Unassembled WGS sequence"/>
</dbReference>
<protein>
    <submittedName>
        <fullName evidence="3">Anti-sigma regulatory factor (Ser/Thr protein kinase)</fullName>
    </submittedName>
</protein>
<dbReference type="GO" id="GO:0004674">
    <property type="term" value="F:protein serine/threonine kinase activity"/>
    <property type="evidence" value="ECO:0007669"/>
    <property type="project" value="UniProtKB-KW"/>
</dbReference>